<accession>A0ABY1UG61</accession>
<geneLocation type="plasmid" evidence="2">
    <name>pp5</name>
</geneLocation>
<evidence type="ECO:0000313" key="2">
    <source>
        <dbReference type="Proteomes" id="UP000239665"/>
    </source>
</evidence>
<reference evidence="1 2" key="1">
    <citation type="submission" date="2017-11" db="EMBL/GenBank/DDBJ databases">
        <authorList>
            <person name="Blom J."/>
        </authorList>
    </citation>
    <scope>NUCLEOTIDE SEQUENCE [LARGE SCALE GENOMIC DNA]</scope>
    <source>
        <strain evidence="1 2">CFBP3846</strain>
        <plasmid evidence="2">pp5</plasmid>
    </source>
</reference>
<dbReference type="EMBL" id="LT963407">
    <property type="protein sequence ID" value="SOS30981.1"/>
    <property type="molecule type" value="Genomic_DNA"/>
</dbReference>
<keyword evidence="2" id="KW-1185">Reference proteome</keyword>
<name>A0ABY1UG61_PSESX</name>
<dbReference type="Proteomes" id="UP000239665">
    <property type="component" value="Plasmid PP5"/>
</dbReference>
<gene>
    <name evidence="1" type="ORF">CFBP3846_P500038</name>
</gene>
<organism evidence="1 2">
    <name type="scientific">Pseudomonas syringae pv. avii</name>
    <dbReference type="NCBI Taxonomy" id="663959"/>
    <lineage>
        <taxon>Bacteria</taxon>
        <taxon>Pseudomonadati</taxon>
        <taxon>Pseudomonadota</taxon>
        <taxon>Gammaproteobacteria</taxon>
        <taxon>Pseudomonadales</taxon>
        <taxon>Pseudomonadaceae</taxon>
        <taxon>Pseudomonas</taxon>
        <taxon>Pseudomonas syringae</taxon>
    </lineage>
</organism>
<protein>
    <submittedName>
        <fullName evidence="1">Uncharacterized protein</fullName>
    </submittedName>
</protein>
<evidence type="ECO:0000313" key="1">
    <source>
        <dbReference type="EMBL" id="SOS30981.1"/>
    </source>
</evidence>
<sequence>MEDSEASEVRVHETETNRLIFTGLCSMIIRQPDRPRLASPQLKTLHD</sequence>
<proteinExistence type="predicted"/>
<keyword evidence="1" id="KW-0614">Plasmid</keyword>